<dbReference type="Proteomes" id="UP000231366">
    <property type="component" value="Unassembled WGS sequence"/>
</dbReference>
<dbReference type="Pfam" id="PF13439">
    <property type="entry name" value="Glyco_transf_4"/>
    <property type="match status" value="1"/>
</dbReference>
<evidence type="ECO:0000313" key="2">
    <source>
        <dbReference type="EMBL" id="PJB28614.1"/>
    </source>
</evidence>
<evidence type="ECO:0000313" key="3">
    <source>
        <dbReference type="Proteomes" id="UP000231366"/>
    </source>
</evidence>
<gene>
    <name evidence="2" type="ORF">CO110_09125</name>
</gene>
<protein>
    <recommendedName>
        <fullName evidence="1">Glycosyltransferase subfamily 4-like N-terminal domain-containing protein</fullName>
    </recommendedName>
</protein>
<evidence type="ECO:0000259" key="1">
    <source>
        <dbReference type="Pfam" id="PF13439"/>
    </source>
</evidence>
<feature type="domain" description="Glycosyltransferase subfamily 4-like N-terminal" evidence="1">
    <location>
        <begin position="14"/>
        <end position="160"/>
    </location>
</feature>
<reference evidence="3" key="1">
    <citation type="submission" date="2017-09" db="EMBL/GenBank/DDBJ databases">
        <title>Depth-based differentiation of microbial function through sediment-hosted aquifers and enrichment of novel symbionts in the deep terrestrial subsurface.</title>
        <authorList>
            <person name="Probst A.J."/>
            <person name="Ladd B."/>
            <person name="Jarett J.K."/>
            <person name="Geller-Mcgrath D.E."/>
            <person name="Sieber C.M.K."/>
            <person name="Emerson J.B."/>
            <person name="Anantharaman K."/>
            <person name="Thomas B.C."/>
            <person name="Malmstrom R."/>
            <person name="Stieglmeier M."/>
            <person name="Klingl A."/>
            <person name="Woyke T."/>
            <person name="Ryan C.M."/>
            <person name="Banfield J.F."/>
        </authorList>
    </citation>
    <scope>NUCLEOTIDE SEQUENCE [LARGE SCALE GENOMIC DNA]</scope>
</reference>
<dbReference type="PANTHER" id="PTHR12526:SF630">
    <property type="entry name" value="GLYCOSYLTRANSFERASE"/>
    <property type="match status" value="1"/>
</dbReference>
<comment type="caution">
    <text evidence="2">The sequence shown here is derived from an EMBL/GenBank/DDBJ whole genome shotgun (WGS) entry which is preliminary data.</text>
</comment>
<dbReference type="PANTHER" id="PTHR12526">
    <property type="entry name" value="GLYCOSYLTRANSFERASE"/>
    <property type="match status" value="1"/>
</dbReference>
<organism evidence="2 3">
    <name type="scientific">Candidatus Desantisbacteria bacterium CG_4_9_14_3_um_filter_40_11</name>
    <dbReference type="NCBI Taxonomy" id="1974546"/>
    <lineage>
        <taxon>Bacteria</taxon>
        <taxon>Candidatus Desantisiibacteriota</taxon>
    </lineage>
</organism>
<dbReference type="AlphaFoldDB" id="A0A2M8ARI2"/>
<dbReference type="Gene3D" id="3.40.50.2000">
    <property type="entry name" value="Glycogen Phosphorylase B"/>
    <property type="match status" value="2"/>
</dbReference>
<dbReference type="EMBL" id="PFUI01000240">
    <property type="protein sequence ID" value="PJB28614.1"/>
    <property type="molecule type" value="Genomic_DNA"/>
</dbReference>
<dbReference type="SUPFAM" id="SSF53756">
    <property type="entry name" value="UDP-Glycosyltransferase/glycogen phosphorylase"/>
    <property type="match status" value="1"/>
</dbReference>
<dbReference type="Pfam" id="PF13692">
    <property type="entry name" value="Glyco_trans_1_4"/>
    <property type="match status" value="1"/>
</dbReference>
<name>A0A2M8ARI2_9BACT</name>
<sequence>MNILFVLSQMELTGAETYAVSLIQRLQDMGHKIIMVSDTLNSELNIPYYSINLNNRKSPLNRIKHVLSLIRIIRQENITIIHAHSRASSWPAYFASRIANIPLVTTAHCIYPVHLSSKLMPCFGDKIIAISEAVMDHLIKDFGIKNNNISLIPNGIAVNRFSPQIVLNELREELGIQPDARVISWVGRFSGGRGKLIEEMVERAFPEVLMNIPDLNILIVGGGERTALMEARVRAVNQQFNREIIRLTGLRYDTPQIYGLSDMVIGAGRVALEAMSCARPVIAVGERKYIGLLTPLNIEEGITTNFGDCCQMQAINWKAMSRTMIELLKDKDRIKQLGTWGREVVVSRFNLDMVAGKVVGVYEGMFHAKIRRRAEVRKGGECL</sequence>
<proteinExistence type="predicted"/>
<accession>A0A2M8ARI2</accession>
<dbReference type="InterPro" id="IPR028098">
    <property type="entry name" value="Glyco_trans_4-like_N"/>
</dbReference>